<feature type="domain" description="DUF4384" evidence="3">
    <location>
        <begin position="68"/>
        <end position="147"/>
    </location>
</feature>
<dbReference type="GO" id="GO:0004197">
    <property type="term" value="F:cysteine-type endopeptidase activity"/>
    <property type="evidence" value="ECO:0007669"/>
    <property type="project" value="InterPro"/>
</dbReference>
<dbReference type="KEGG" id="aagg:ETAA8_45460"/>
<accession>A0A517YGS8</accession>
<dbReference type="Gene3D" id="3.40.50.1460">
    <property type="match status" value="1"/>
</dbReference>
<feature type="signal peptide" evidence="1">
    <location>
        <begin position="1"/>
        <end position="25"/>
    </location>
</feature>
<dbReference type="OrthoDB" id="1491023at2"/>
<dbReference type="Proteomes" id="UP000315017">
    <property type="component" value="Chromosome"/>
</dbReference>
<evidence type="ECO:0000259" key="2">
    <source>
        <dbReference type="Pfam" id="PF00656"/>
    </source>
</evidence>
<protein>
    <submittedName>
        <fullName evidence="4">Caspase domain protein</fullName>
    </submittedName>
</protein>
<dbReference type="PANTHER" id="PTHR48104:SF30">
    <property type="entry name" value="METACASPASE-1"/>
    <property type="match status" value="1"/>
</dbReference>
<proteinExistence type="predicted"/>
<feature type="chain" id="PRO_5021832318" evidence="1">
    <location>
        <begin position="26"/>
        <end position="548"/>
    </location>
</feature>
<keyword evidence="5" id="KW-1185">Reference proteome</keyword>
<dbReference type="GO" id="GO:0005737">
    <property type="term" value="C:cytoplasm"/>
    <property type="evidence" value="ECO:0007669"/>
    <property type="project" value="TreeGrafter"/>
</dbReference>
<evidence type="ECO:0000259" key="3">
    <source>
        <dbReference type="Pfam" id="PF14326"/>
    </source>
</evidence>
<dbReference type="PANTHER" id="PTHR48104">
    <property type="entry name" value="METACASPASE-4"/>
    <property type="match status" value="1"/>
</dbReference>
<dbReference type="InterPro" id="IPR011600">
    <property type="entry name" value="Pept_C14_caspase"/>
</dbReference>
<dbReference type="RefSeq" id="WP_145093231.1">
    <property type="nucleotide sequence ID" value="NZ_CP036274.1"/>
</dbReference>
<evidence type="ECO:0000313" key="4">
    <source>
        <dbReference type="EMBL" id="QDU29436.1"/>
    </source>
</evidence>
<keyword evidence="1" id="KW-0732">Signal</keyword>
<sequence precursor="true">MSIALRLGFAILGLMLAGPYTSPCAAQAESGNEAGPSTATVPSTLASVLQEKPTFLVRVKVDREDRKYREGEPLRVSVLSEEDAYAYVLYQQADGRNYQIFPNSGQTDNRLTAKKEVSIPAAGDLFRWQISSPFGKELLKVIATKQPLPLLEAPRLRKDRLNPLPNPELNLALKDLVQAPSNAKHSIAWAEDQVEITTLARDSKLPTTKARRFGVFFGVGKHQFDEAIREATGKRLDLPSCANDARALAELMTSLGKLDDSRVYLNEQATRQQMQTAITQWLPSVSQPGDTIFIYFSGHGGQLVDNDGDEKDHRDEWLLPHDFVSATVVEGLLKQQKAGRLDPRMETHLSRWLRVVKESASVEQANDRLCRQTGVTDDEFGHWLQRLAGRQCVVILDACHSGGLATQEKNLDQSDFSEFDFLSGETGRLKDIGQPQCAVLAACRFDQLAAAKRVSDQMLAKLQASTKGAVDEWAVGAEFSVFTYYLVEGLLVGERPLKVNDLHGHCCQGMQQYFTSYNEARRSRKLEPTKSHEPVLIDYSSQSAVIKP</sequence>
<evidence type="ECO:0000313" key="5">
    <source>
        <dbReference type="Proteomes" id="UP000315017"/>
    </source>
</evidence>
<dbReference type="Pfam" id="PF14326">
    <property type="entry name" value="DUF4384"/>
    <property type="match status" value="1"/>
</dbReference>
<dbReference type="SUPFAM" id="SSF52129">
    <property type="entry name" value="Caspase-like"/>
    <property type="match status" value="1"/>
</dbReference>
<organism evidence="4 5">
    <name type="scientific">Anatilimnocola aggregata</name>
    <dbReference type="NCBI Taxonomy" id="2528021"/>
    <lineage>
        <taxon>Bacteria</taxon>
        <taxon>Pseudomonadati</taxon>
        <taxon>Planctomycetota</taxon>
        <taxon>Planctomycetia</taxon>
        <taxon>Pirellulales</taxon>
        <taxon>Pirellulaceae</taxon>
        <taxon>Anatilimnocola</taxon>
    </lineage>
</organism>
<dbReference type="InterPro" id="IPR025493">
    <property type="entry name" value="DUF4384"/>
</dbReference>
<reference evidence="4 5" key="1">
    <citation type="submission" date="2019-02" db="EMBL/GenBank/DDBJ databases">
        <title>Deep-cultivation of Planctomycetes and their phenomic and genomic characterization uncovers novel biology.</title>
        <authorList>
            <person name="Wiegand S."/>
            <person name="Jogler M."/>
            <person name="Boedeker C."/>
            <person name="Pinto D."/>
            <person name="Vollmers J."/>
            <person name="Rivas-Marin E."/>
            <person name="Kohn T."/>
            <person name="Peeters S.H."/>
            <person name="Heuer A."/>
            <person name="Rast P."/>
            <person name="Oberbeckmann S."/>
            <person name="Bunk B."/>
            <person name="Jeske O."/>
            <person name="Meyerdierks A."/>
            <person name="Storesund J.E."/>
            <person name="Kallscheuer N."/>
            <person name="Luecker S."/>
            <person name="Lage O.M."/>
            <person name="Pohl T."/>
            <person name="Merkel B.J."/>
            <person name="Hornburger P."/>
            <person name="Mueller R.-W."/>
            <person name="Bruemmer F."/>
            <person name="Labrenz M."/>
            <person name="Spormann A.M."/>
            <person name="Op den Camp H."/>
            <person name="Overmann J."/>
            <person name="Amann R."/>
            <person name="Jetten M.S.M."/>
            <person name="Mascher T."/>
            <person name="Medema M.H."/>
            <person name="Devos D.P."/>
            <person name="Kaster A.-K."/>
            <person name="Ovreas L."/>
            <person name="Rohde M."/>
            <person name="Galperin M.Y."/>
            <person name="Jogler C."/>
        </authorList>
    </citation>
    <scope>NUCLEOTIDE SEQUENCE [LARGE SCALE GENOMIC DNA]</scope>
    <source>
        <strain evidence="4 5">ETA_A8</strain>
    </source>
</reference>
<name>A0A517YGS8_9BACT</name>
<dbReference type="AlphaFoldDB" id="A0A517YGS8"/>
<feature type="domain" description="Peptidase C14 caspase" evidence="2">
    <location>
        <begin position="234"/>
        <end position="325"/>
    </location>
</feature>
<dbReference type="InterPro" id="IPR050452">
    <property type="entry name" value="Metacaspase"/>
</dbReference>
<dbReference type="EMBL" id="CP036274">
    <property type="protein sequence ID" value="QDU29436.1"/>
    <property type="molecule type" value="Genomic_DNA"/>
</dbReference>
<evidence type="ECO:0000256" key="1">
    <source>
        <dbReference type="SAM" id="SignalP"/>
    </source>
</evidence>
<dbReference type="InterPro" id="IPR029030">
    <property type="entry name" value="Caspase-like_dom_sf"/>
</dbReference>
<dbReference type="Pfam" id="PF00656">
    <property type="entry name" value="Peptidase_C14"/>
    <property type="match status" value="1"/>
</dbReference>
<gene>
    <name evidence="4" type="ORF">ETAA8_45460</name>
</gene>
<dbReference type="GO" id="GO:0006508">
    <property type="term" value="P:proteolysis"/>
    <property type="evidence" value="ECO:0007669"/>
    <property type="project" value="InterPro"/>
</dbReference>